<reference evidence="2" key="1">
    <citation type="submission" date="2018-02" db="EMBL/GenBank/DDBJ databases">
        <title>Rhizophora mucronata_Transcriptome.</title>
        <authorList>
            <person name="Meera S.P."/>
            <person name="Sreeshan A."/>
            <person name="Augustine A."/>
        </authorList>
    </citation>
    <scope>NUCLEOTIDE SEQUENCE</scope>
    <source>
        <tissue evidence="2">Leaf</tissue>
    </source>
</reference>
<proteinExistence type="predicted"/>
<sequence>MLKLSRLVHFHGGFLSIPMIQFAVIYLYRQ</sequence>
<dbReference type="AlphaFoldDB" id="A0A2P2PN10"/>
<protein>
    <submittedName>
        <fullName evidence="2">Uncharacterized protein</fullName>
    </submittedName>
</protein>
<evidence type="ECO:0000313" key="2">
    <source>
        <dbReference type="EMBL" id="MBX56157.1"/>
    </source>
</evidence>
<keyword evidence="1" id="KW-0472">Membrane</keyword>
<evidence type="ECO:0000256" key="1">
    <source>
        <dbReference type="SAM" id="Phobius"/>
    </source>
</evidence>
<organism evidence="2">
    <name type="scientific">Rhizophora mucronata</name>
    <name type="common">Asiatic mangrove</name>
    <dbReference type="NCBI Taxonomy" id="61149"/>
    <lineage>
        <taxon>Eukaryota</taxon>
        <taxon>Viridiplantae</taxon>
        <taxon>Streptophyta</taxon>
        <taxon>Embryophyta</taxon>
        <taxon>Tracheophyta</taxon>
        <taxon>Spermatophyta</taxon>
        <taxon>Magnoliopsida</taxon>
        <taxon>eudicotyledons</taxon>
        <taxon>Gunneridae</taxon>
        <taxon>Pentapetalae</taxon>
        <taxon>rosids</taxon>
        <taxon>fabids</taxon>
        <taxon>Malpighiales</taxon>
        <taxon>Rhizophoraceae</taxon>
        <taxon>Rhizophora</taxon>
    </lineage>
</organism>
<accession>A0A2P2PN10</accession>
<feature type="transmembrane region" description="Helical" evidence="1">
    <location>
        <begin position="7"/>
        <end position="28"/>
    </location>
</feature>
<dbReference type="EMBL" id="GGEC01075673">
    <property type="protein sequence ID" value="MBX56157.1"/>
    <property type="molecule type" value="Transcribed_RNA"/>
</dbReference>
<name>A0A2P2PN10_RHIMU</name>
<keyword evidence="1" id="KW-1133">Transmembrane helix</keyword>
<keyword evidence="1" id="KW-0812">Transmembrane</keyword>